<feature type="transmembrane region" description="Helical" evidence="1">
    <location>
        <begin position="30"/>
        <end position="47"/>
    </location>
</feature>
<dbReference type="Proteomes" id="UP000030907">
    <property type="component" value="Chromosome"/>
</dbReference>
<feature type="transmembrane region" description="Helical" evidence="1">
    <location>
        <begin position="97"/>
        <end position="121"/>
    </location>
</feature>
<keyword evidence="1" id="KW-0812">Transmembrane</keyword>
<feature type="transmembrane region" description="Helical" evidence="1">
    <location>
        <begin position="260"/>
        <end position="283"/>
    </location>
</feature>
<gene>
    <name evidence="2" type="ORF">SKP52_14115</name>
</gene>
<evidence type="ECO:0000256" key="1">
    <source>
        <dbReference type="SAM" id="Phobius"/>
    </source>
</evidence>
<feature type="transmembrane region" description="Helical" evidence="1">
    <location>
        <begin position="171"/>
        <end position="188"/>
    </location>
</feature>
<dbReference type="AlphaFoldDB" id="A0A0A7PKI9"/>
<feature type="transmembrane region" description="Helical" evidence="1">
    <location>
        <begin position="59"/>
        <end position="77"/>
    </location>
</feature>
<keyword evidence="3" id="KW-1185">Reference proteome</keyword>
<reference evidence="2 3" key="1">
    <citation type="journal article" date="2015" name="Int. J. Syst. Evol. Microbiol.">
        <title>Description of Sphingopyxis fribergensis sp. nov. - a soil bacterium with the ability to degrade styrene and phenylacetic acid.</title>
        <authorList>
            <person name="Oelschlagel M."/>
            <person name="Ruckert C."/>
            <person name="Kalinowski J."/>
            <person name="Schmidt G."/>
            <person name="Schlomann M."/>
            <person name="Tischler D."/>
        </authorList>
    </citation>
    <scope>NUCLEOTIDE SEQUENCE [LARGE SCALE GENOMIC DNA]</scope>
    <source>
        <strain evidence="2 3">Kp5.2</strain>
    </source>
</reference>
<evidence type="ECO:0000313" key="3">
    <source>
        <dbReference type="Proteomes" id="UP000030907"/>
    </source>
</evidence>
<sequence>MLMLLVNFQTAAGPAILRHAAWHGLTLADIVFPIFLLIVGISTSLALDGRRRPMAWVAVVRRGAMLFAIGVALNWCLRPELDWGQLRWTGVLQRIAIVYLACAAIISIGRGALIPLGLALAVIATHTFVLLATGAGSNVASLAPGTGISGLLDRQFLPGLILRGSWDPEGVLSTLPSMASGFFGIALARWAGAPRHIRRLAFAGAILVLAGLLAATIVPINKNLWTASFVLVTSGIGALAYAVAHAAWPLLQPYNWANQFIAVGQAALTIYVIHMLLIALLRLPPGGEERIRDHLLAGLQEAGLSAMWSSVLFAVLAVTICRLFLVPLQRRGLLLRV</sequence>
<dbReference type="HOGENOM" id="CLU_029171_3_0_5"/>
<protein>
    <submittedName>
        <fullName evidence="2">Putative membrane protein</fullName>
    </submittedName>
</protein>
<keyword evidence="1" id="KW-0472">Membrane</keyword>
<keyword evidence="1" id="KW-1133">Transmembrane helix</keyword>
<feature type="transmembrane region" description="Helical" evidence="1">
    <location>
        <begin position="224"/>
        <end position="248"/>
    </location>
</feature>
<dbReference type="KEGG" id="sphk:SKP52_14115"/>
<feature type="transmembrane region" description="Helical" evidence="1">
    <location>
        <begin position="200"/>
        <end position="218"/>
    </location>
</feature>
<organism evidence="2 3">
    <name type="scientific">Sphingopyxis fribergensis</name>
    <dbReference type="NCBI Taxonomy" id="1515612"/>
    <lineage>
        <taxon>Bacteria</taxon>
        <taxon>Pseudomonadati</taxon>
        <taxon>Pseudomonadota</taxon>
        <taxon>Alphaproteobacteria</taxon>
        <taxon>Sphingomonadales</taxon>
        <taxon>Sphingomonadaceae</taxon>
        <taxon>Sphingopyxis</taxon>
    </lineage>
</organism>
<accession>A0A0A7PKI9</accession>
<name>A0A0A7PKI9_9SPHN</name>
<dbReference type="EMBL" id="CP009122">
    <property type="protein sequence ID" value="AJA09708.1"/>
    <property type="molecule type" value="Genomic_DNA"/>
</dbReference>
<dbReference type="STRING" id="1515612.SKP52_14115"/>
<dbReference type="PANTHER" id="PTHR31061">
    <property type="entry name" value="LD22376P"/>
    <property type="match status" value="1"/>
</dbReference>
<feature type="transmembrane region" description="Helical" evidence="1">
    <location>
        <begin position="303"/>
        <end position="325"/>
    </location>
</feature>
<dbReference type="PANTHER" id="PTHR31061:SF24">
    <property type="entry name" value="LD22376P"/>
    <property type="match status" value="1"/>
</dbReference>
<evidence type="ECO:0000313" key="2">
    <source>
        <dbReference type="EMBL" id="AJA09708.1"/>
    </source>
</evidence>
<proteinExistence type="predicted"/>